<evidence type="ECO:0000256" key="10">
    <source>
        <dbReference type="PIRSR" id="PIRSR000196-2"/>
    </source>
</evidence>
<accession>A0A8J3N185</accession>
<dbReference type="Gene3D" id="3.20.20.220">
    <property type="match status" value="1"/>
</dbReference>
<keyword evidence="4 10" id="KW-0547">Nucleotide-binding</keyword>
<feature type="binding site" evidence="10">
    <location>
        <position position="160"/>
    </location>
    <ligand>
        <name>FAD</name>
        <dbReference type="ChEBI" id="CHEBI:57692"/>
    </ligand>
</feature>
<keyword evidence="13" id="KW-1185">Reference proteome</keyword>
<dbReference type="PANTHER" id="PTHR13914:SF0">
    <property type="entry name" value="PROLINE DEHYDROGENASE 1, MITOCHONDRIAL"/>
    <property type="match status" value="1"/>
</dbReference>
<dbReference type="GO" id="GO:0004657">
    <property type="term" value="F:proline dehydrogenase activity"/>
    <property type="evidence" value="ECO:0007669"/>
    <property type="project" value="UniProtKB-EC"/>
</dbReference>
<dbReference type="InterPro" id="IPR029041">
    <property type="entry name" value="FAD-linked_oxidoreductase-like"/>
</dbReference>
<comment type="catalytic activity">
    <reaction evidence="8">
        <text>L-proline + a quinone = (S)-1-pyrroline-5-carboxylate + a quinol + H(+)</text>
        <dbReference type="Rhea" id="RHEA:23784"/>
        <dbReference type="ChEBI" id="CHEBI:15378"/>
        <dbReference type="ChEBI" id="CHEBI:17388"/>
        <dbReference type="ChEBI" id="CHEBI:24646"/>
        <dbReference type="ChEBI" id="CHEBI:60039"/>
        <dbReference type="ChEBI" id="CHEBI:132124"/>
        <dbReference type="EC" id="1.5.5.2"/>
    </reaction>
</comment>
<feature type="binding site" evidence="10">
    <location>
        <begin position="223"/>
        <end position="224"/>
    </location>
    <ligand>
        <name>FAD</name>
        <dbReference type="ChEBI" id="CHEBI:57692"/>
    </ligand>
</feature>
<evidence type="ECO:0000259" key="11">
    <source>
        <dbReference type="Pfam" id="PF01619"/>
    </source>
</evidence>
<sequence length="303" mass="34542">MMLKDTLLYLSQNARVHDFVIQNPLARGASRRFVAGEDIEDAVQAARTLNRHGIQVALDYLGENVTTEQEARGATDAYVSDIDIIKRAGVDANISIKLTALGLDIDQSLCEENVTKILQQAQEHSLFVCIDMESSAYTARTVDITLRMHERFEHVGTVIQSCLYHSKKDIERLITQGIRVRLVKGAYSEPNTIAYQNKSDVDRNYVQLMSLLLARGNYPAIATHDEEIINAACKYVRDHGISKDAFEFQMLYGIRRDLQENLSKRGYNVRVYVPYGSQWYPYLMRRMAERPANLMFVLSNVLR</sequence>
<reference evidence="12" key="1">
    <citation type="submission" date="2020-10" db="EMBL/GenBank/DDBJ databases">
        <title>Taxonomic study of unclassified bacteria belonging to the class Ktedonobacteria.</title>
        <authorList>
            <person name="Yabe S."/>
            <person name="Wang C.M."/>
            <person name="Zheng Y."/>
            <person name="Sakai Y."/>
            <person name="Cavaletti L."/>
            <person name="Monciardini P."/>
            <person name="Donadio S."/>
        </authorList>
    </citation>
    <scope>NUCLEOTIDE SEQUENCE</scope>
    <source>
        <strain evidence="12">ID150040</strain>
    </source>
</reference>
<evidence type="ECO:0000256" key="1">
    <source>
        <dbReference type="ARBA" id="ARBA00004739"/>
    </source>
</evidence>
<evidence type="ECO:0000256" key="9">
    <source>
        <dbReference type="PIRSR" id="PIRSR000196-1"/>
    </source>
</evidence>
<evidence type="ECO:0000256" key="5">
    <source>
        <dbReference type="ARBA" id="ARBA00022827"/>
    </source>
</evidence>
<keyword evidence="3" id="KW-0285">Flavoprotein</keyword>
<feature type="binding site" evidence="10">
    <location>
        <position position="198"/>
    </location>
    <ligand>
        <name>FAD</name>
        <dbReference type="ChEBI" id="CHEBI:57692"/>
    </ligand>
</feature>
<dbReference type="InterPro" id="IPR002872">
    <property type="entry name" value="Proline_DH_dom"/>
</dbReference>
<evidence type="ECO:0000256" key="4">
    <source>
        <dbReference type="ARBA" id="ARBA00022741"/>
    </source>
</evidence>
<organism evidence="12 13">
    <name type="scientific">Reticulibacter mediterranei</name>
    <dbReference type="NCBI Taxonomy" id="2778369"/>
    <lineage>
        <taxon>Bacteria</taxon>
        <taxon>Bacillati</taxon>
        <taxon>Chloroflexota</taxon>
        <taxon>Ktedonobacteria</taxon>
        <taxon>Ktedonobacterales</taxon>
        <taxon>Reticulibacteraceae</taxon>
        <taxon>Reticulibacter</taxon>
    </lineage>
</organism>
<name>A0A8J3N185_9CHLR</name>
<comment type="caution">
    <text evidence="12">The sequence shown here is derived from an EMBL/GenBank/DDBJ whole genome shotgun (WGS) entry which is preliminary data.</text>
</comment>
<protein>
    <recommendedName>
        <fullName evidence="2">proline dehydrogenase</fullName>
        <ecNumber evidence="2">1.5.5.2</ecNumber>
    </recommendedName>
</protein>
<dbReference type="Proteomes" id="UP000597444">
    <property type="component" value="Unassembled WGS sequence"/>
</dbReference>
<comment type="cofactor">
    <cofactor evidence="10">
        <name>FAD</name>
        <dbReference type="ChEBI" id="CHEBI:57692"/>
    </cofactor>
    <text evidence="10">Binds 1 FAD per subunit.</text>
</comment>
<keyword evidence="7" id="KW-0642">Proline metabolism</keyword>
<comment type="pathway">
    <text evidence="1">Amino-acid degradation; L-proline degradation into L-glutamate; L-glutamate from L-proline: step 1/2.</text>
</comment>
<dbReference type="PIRSF" id="PIRSF000196">
    <property type="entry name" value="Pro_dehydrog"/>
    <property type="match status" value="1"/>
</dbReference>
<feature type="binding site" evidence="10">
    <location>
        <position position="132"/>
    </location>
    <ligand>
        <name>FAD</name>
        <dbReference type="ChEBI" id="CHEBI:57692"/>
    </ligand>
</feature>
<dbReference type="UniPathway" id="UPA00261">
    <property type="reaction ID" value="UER00373"/>
</dbReference>
<feature type="binding site" evidence="9">
    <location>
        <position position="97"/>
    </location>
    <ligand>
        <name>substrate</name>
    </ligand>
</feature>
<dbReference type="EC" id="1.5.5.2" evidence="2"/>
<dbReference type="EMBL" id="BNJK01000001">
    <property type="protein sequence ID" value="GHO92333.1"/>
    <property type="molecule type" value="Genomic_DNA"/>
</dbReference>
<dbReference type="InterPro" id="IPR015659">
    <property type="entry name" value="Proline_oxidase"/>
</dbReference>
<evidence type="ECO:0000256" key="2">
    <source>
        <dbReference type="ARBA" id="ARBA00012695"/>
    </source>
</evidence>
<feature type="binding site" evidence="10">
    <location>
        <begin position="184"/>
        <end position="186"/>
    </location>
    <ligand>
        <name>FAD</name>
        <dbReference type="ChEBI" id="CHEBI:57692"/>
    </ligand>
</feature>
<evidence type="ECO:0000256" key="8">
    <source>
        <dbReference type="ARBA" id="ARBA00048779"/>
    </source>
</evidence>
<proteinExistence type="predicted"/>
<keyword evidence="5 10" id="KW-0274">FAD</keyword>
<keyword evidence="6" id="KW-0560">Oxidoreductase</keyword>
<dbReference type="Pfam" id="PF01619">
    <property type="entry name" value="Pro_dh"/>
    <property type="match status" value="1"/>
</dbReference>
<dbReference type="PANTHER" id="PTHR13914">
    <property type="entry name" value="PROLINE OXIDASE"/>
    <property type="match status" value="1"/>
</dbReference>
<feature type="binding site" evidence="9">
    <location>
        <position position="286"/>
    </location>
    <ligand>
        <name>substrate</name>
    </ligand>
</feature>
<evidence type="ECO:0000256" key="7">
    <source>
        <dbReference type="ARBA" id="ARBA00023062"/>
    </source>
</evidence>
<gene>
    <name evidence="12" type="primary">putA</name>
    <name evidence="12" type="ORF">KSF_023810</name>
</gene>
<dbReference type="SUPFAM" id="SSF51730">
    <property type="entry name" value="FAD-linked oxidoreductase"/>
    <property type="match status" value="1"/>
</dbReference>
<dbReference type="AlphaFoldDB" id="A0A8J3N185"/>
<dbReference type="RefSeq" id="WP_236064879.1">
    <property type="nucleotide sequence ID" value="NZ_BNJK01000001.1"/>
</dbReference>
<dbReference type="GO" id="GO:0010133">
    <property type="term" value="P:L-proline catabolic process to L-glutamate"/>
    <property type="evidence" value="ECO:0007669"/>
    <property type="project" value="UniProtKB-UniPathway"/>
</dbReference>
<evidence type="ECO:0000256" key="3">
    <source>
        <dbReference type="ARBA" id="ARBA00022630"/>
    </source>
</evidence>
<feature type="domain" description="Proline dehydrogenase" evidence="11">
    <location>
        <begin position="43"/>
        <end position="297"/>
    </location>
</feature>
<dbReference type="GO" id="GO:0000166">
    <property type="term" value="F:nucleotide binding"/>
    <property type="evidence" value="ECO:0007669"/>
    <property type="project" value="UniProtKB-KW"/>
</dbReference>
<feature type="binding site" evidence="9">
    <location>
        <position position="285"/>
    </location>
    <ligand>
        <name>substrate</name>
    </ligand>
</feature>
<evidence type="ECO:0000256" key="6">
    <source>
        <dbReference type="ARBA" id="ARBA00023002"/>
    </source>
</evidence>
<dbReference type="InterPro" id="IPR008219">
    <property type="entry name" value="PRODH_bac_arc"/>
</dbReference>
<evidence type="ECO:0000313" key="13">
    <source>
        <dbReference type="Proteomes" id="UP000597444"/>
    </source>
</evidence>
<evidence type="ECO:0000313" key="12">
    <source>
        <dbReference type="EMBL" id="GHO92333.1"/>
    </source>
</evidence>